<evidence type="ECO:0000313" key="2">
    <source>
        <dbReference type="WBParaSite" id="ES5_v2.g946.t1"/>
    </source>
</evidence>
<evidence type="ECO:0000313" key="1">
    <source>
        <dbReference type="Proteomes" id="UP000887579"/>
    </source>
</evidence>
<protein>
    <submittedName>
        <fullName evidence="2">Uncharacterized protein</fullName>
    </submittedName>
</protein>
<organism evidence="1 2">
    <name type="scientific">Panagrolaimus sp. ES5</name>
    <dbReference type="NCBI Taxonomy" id="591445"/>
    <lineage>
        <taxon>Eukaryota</taxon>
        <taxon>Metazoa</taxon>
        <taxon>Ecdysozoa</taxon>
        <taxon>Nematoda</taxon>
        <taxon>Chromadorea</taxon>
        <taxon>Rhabditida</taxon>
        <taxon>Tylenchina</taxon>
        <taxon>Panagrolaimomorpha</taxon>
        <taxon>Panagrolaimoidea</taxon>
        <taxon>Panagrolaimidae</taxon>
        <taxon>Panagrolaimus</taxon>
    </lineage>
</organism>
<reference evidence="2" key="1">
    <citation type="submission" date="2022-11" db="UniProtKB">
        <authorList>
            <consortium name="WormBaseParasite"/>
        </authorList>
    </citation>
    <scope>IDENTIFICATION</scope>
</reference>
<accession>A0AC34GX02</accession>
<sequence>MMNKMLVVVLVALMLSQCYSASLELSSKNQEKEKMKPVEGYSCNPDCFNYCASTYVNNVDGFSNCIKSCGC</sequence>
<dbReference type="Proteomes" id="UP000887579">
    <property type="component" value="Unplaced"/>
</dbReference>
<proteinExistence type="predicted"/>
<name>A0AC34GX02_9BILA</name>
<dbReference type="WBParaSite" id="ES5_v2.g946.t1">
    <property type="protein sequence ID" value="ES5_v2.g946.t1"/>
    <property type="gene ID" value="ES5_v2.g946"/>
</dbReference>